<name>A0A7S2S0P6_9STRA</name>
<evidence type="ECO:0000313" key="2">
    <source>
        <dbReference type="EMBL" id="CAD9686005.1"/>
    </source>
</evidence>
<organism evidence="2">
    <name type="scientific">Rhizochromulina marina</name>
    <dbReference type="NCBI Taxonomy" id="1034831"/>
    <lineage>
        <taxon>Eukaryota</taxon>
        <taxon>Sar</taxon>
        <taxon>Stramenopiles</taxon>
        <taxon>Ochrophyta</taxon>
        <taxon>Dictyochophyceae</taxon>
        <taxon>Rhizochromulinales</taxon>
        <taxon>Rhizochromulina</taxon>
    </lineage>
</organism>
<dbReference type="AlphaFoldDB" id="A0A7S2S0P6"/>
<reference evidence="2" key="1">
    <citation type="submission" date="2021-01" db="EMBL/GenBank/DDBJ databases">
        <authorList>
            <person name="Corre E."/>
            <person name="Pelletier E."/>
            <person name="Niang G."/>
            <person name="Scheremetjew M."/>
            <person name="Finn R."/>
            <person name="Kale V."/>
            <person name="Holt S."/>
            <person name="Cochrane G."/>
            <person name="Meng A."/>
            <person name="Brown T."/>
            <person name="Cohen L."/>
        </authorList>
    </citation>
    <scope>NUCLEOTIDE SEQUENCE</scope>
    <source>
        <strain evidence="2">CCMP1243</strain>
    </source>
</reference>
<evidence type="ECO:0000256" key="1">
    <source>
        <dbReference type="SAM" id="MobiDB-lite"/>
    </source>
</evidence>
<protein>
    <submittedName>
        <fullName evidence="2">Uncharacterized protein</fullName>
    </submittedName>
</protein>
<accession>A0A7S2S0P6</accession>
<feature type="compositionally biased region" description="Basic residues" evidence="1">
    <location>
        <begin position="185"/>
        <end position="195"/>
    </location>
</feature>
<feature type="region of interest" description="Disordered" evidence="1">
    <location>
        <begin position="89"/>
        <end position="142"/>
    </location>
</feature>
<proteinExistence type="predicted"/>
<sequence length="413" mass="44934">MFHHFPLLRDGYSPAATATFLGPPGYPRGAYPPGYPGPLSMHMSVHEAPLLVAQPDPRYGSFHGPPRQLFYPAEATSLEAIRLYRAEARRGSGHSSQGEQGLETPRLSPVSGALPKEEAQQSPSTNATATATGPGGAGGTPELEEVPQLLLQLKTSLVAEWSPVDAAVASTPPRRKRCPGGGGTARKRQRLRGSSKHAQEPGDVPVAWSPRSRDMSPALRDRVATEDGDFLDAVGFGTWTVRLNPSEPTDRQLMNELLNRLYNRSQDGYYIHEVFGNRHGQNSSCMCDSFFRQLLVLAKHGIVAFATEKTDLPGQFDVCYDSPTLYNNVPGYFTSEFRQHTRMNGTGGGRKVRKGAPMDFIEGVDYFKSRTRAIAACMAKKKAAAAASKKKKMEQEEAAAAAATAKVLEEFEL</sequence>
<gene>
    <name evidence="2" type="ORF">RMAR1173_LOCUS9904</name>
</gene>
<feature type="region of interest" description="Disordered" evidence="1">
    <location>
        <begin position="166"/>
        <end position="218"/>
    </location>
</feature>
<dbReference type="EMBL" id="HBHJ01015023">
    <property type="protein sequence ID" value="CAD9686005.1"/>
    <property type="molecule type" value="Transcribed_RNA"/>
</dbReference>